<keyword evidence="2" id="KW-0732">Signal</keyword>
<dbReference type="KEGG" id="talb:FTW19_00300"/>
<dbReference type="AlphaFoldDB" id="A0A5B9E7Z6"/>
<dbReference type="OrthoDB" id="189734at2"/>
<proteinExistence type="predicted"/>
<feature type="region of interest" description="Disordered" evidence="1">
    <location>
        <begin position="28"/>
        <end position="47"/>
    </location>
</feature>
<evidence type="ECO:0000256" key="2">
    <source>
        <dbReference type="SAM" id="SignalP"/>
    </source>
</evidence>
<organism evidence="3 4">
    <name type="scientific">Terriglobus albidus</name>
    <dbReference type="NCBI Taxonomy" id="1592106"/>
    <lineage>
        <taxon>Bacteria</taxon>
        <taxon>Pseudomonadati</taxon>
        <taxon>Acidobacteriota</taxon>
        <taxon>Terriglobia</taxon>
        <taxon>Terriglobales</taxon>
        <taxon>Acidobacteriaceae</taxon>
        <taxon>Terriglobus</taxon>
    </lineage>
</organism>
<keyword evidence="4" id="KW-1185">Reference proteome</keyword>
<name>A0A5B9E7Z6_9BACT</name>
<evidence type="ECO:0000313" key="4">
    <source>
        <dbReference type="Proteomes" id="UP000321820"/>
    </source>
</evidence>
<dbReference type="SUPFAM" id="SSF53474">
    <property type="entry name" value="alpha/beta-Hydrolases"/>
    <property type="match status" value="1"/>
</dbReference>
<accession>A0A5B9E7Z6</accession>
<protein>
    <submittedName>
        <fullName evidence="3">Alpha/beta hydrolase</fullName>
    </submittedName>
</protein>
<gene>
    <name evidence="3" type="ORF">FTW19_00300</name>
</gene>
<dbReference type="GO" id="GO:0016787">
    <property type="term" value="F:hydrolase activity"/>
    <property type="evidence" value="ECO:0007669"/>
    <property type="project" value="UniProtKB-KW"/>
</dbReference>
<feature type="signal peptide" evidence="2">
    <location>
        <begin position="1"/>
        <end position="24"/>
    </location>
</feature>
<evidence type="ECO:0000256" key="1">
    <source>
        <dbReference type="SAM" id="MobiDB-lite"/>
    </source>
</evidence>
<dbReference type="EMBL" id="CP042806">
    <property type="protein sequence ID" value="QEE26581.1"/>
    <property type="molecule type" value="Genomic_DNA"/>
</dbReference>
<dbReference type="Proteomes" id="UP000321820">
    <property type="component" value="Chromosome"/>
</dbReference>
<feature type="chain" id="PRO_5022808007" evidence="2">
    <location>
        <begin position="25"/>
        <end position="391"/>
    </location>
</feature>
<keyword evidence="3" id="KW-0378">Hydrolase</keyword>
<dbReference type="InterPro" id="IPR029058">
    <property type="entry name" value="AB_hydrolase_fold"/>
</dbReference>
<dbReference type="Gene3D" id="3.40.50.1820">
    <property type="entry name" value="alpha/beta hydrolase"/>
    <property type="match status" value="1"/>
</dbReference>
<reference evidence="3 4" key="1">
    <citation type="submission" date="2019-08" db="EMBL/GenBank/DDBJ databases">
        <title>Complete genome sequence of Terriglobus albidus strain ORNL.</title>
        <authorList>
            <person name="Podar M."/>
        </authorList>
    </citation>
    <scope>NUCLEOTIDE SEQUENCE [LARGE SCALE GENOMIC DNA]</scope>
    <source>
        <strain evidence="3 4">ORNL</strain>
    </source>
</reference>
<evidence type="ECO:0000313" key="3">
    <source>
        <dbReference type="EMBL" id="QEE26581.1"/>
    </source>
</evidence>
<sequence length="391" mass="44205">MASPMRPVVLLLISSLWLATTGFAQRTPEIEEGPSTPPNILKTQSGTVETGSMGNAAYRIDVPANWNHSLVVFYHGYSERSFHYRSDAQLHDQARPMFQRGFAVIQSGYSQTGWALQTAYPETEHLRKYFTKKYGQPKETYVAGGSMGGALTMMTLELNPKPYVAGLDLCGAVEPTYEWASRRFAWRAAFDYFFPGIFPPLVPTPQDFIENDGLRQKILAALKAKPAAAASMRDITYEHTDLQVANLMMYITWQMADFQRKAGGNPFENRNYIYTRSSEDPHTDYALNDGVRRYAADDKARKWVATWYTPTGKLTRPMLALHTVFDPLVPATPMTLYGRMVEEAGFGNNYVQTYVHREGHCTMNADEVGRAFDQLLLWVHQKKIPQAGLLR</sequence>